<organism evidence="1 2">
    <name type="scientific">Amblyomma americanum</name>
    <name type="common">Lone star tick</name>
    <dbReference type="NCBI Taxonomy" id="6943"/>
    <lineage>
        <taxon>Eukaryota</taxon>
        <taxon>Metazoa</taxon>
        <taxon>Ecdysozoa</taxon>
        <taxon>Arthropoda</taxon>
        <taxon>Chelicerata</taxon>
        <taxon>Arachnida</taxon>
        <taxon>Acari</taxon>
        <taxon>Parasitiformes</taxon>
        <taxon>Ixodida</taxon>
        <taxon>Ixodoidea</taxon>
        <taxon>Ixodidae</taxon>
        <taxon>Amblyomminae</taxon>
        <taxon>Amblyomma</taxon>
    </lineage>
</organism>
<dbReference type="Proteomes" id="UP001321473">
    <property type="component" value="Unassembled WGS sequence"/>
</dbReference>
<dbReference type="EMBL" id="JARKHS020019535">
    <property type="protein sequence ID" value="KAK8771621.1"/>
    <property type="molecule type" value="Genomic_DNA"/>
</dbReference>
<sequence>MAHCFYLEVPEGALSHHDVAIDAVEDVTGAYGVLYLQHLGGCKYLVCVRSQALSSKLSPSRAVNLGNQRVLVDPMGPPVVFVTICRLPPYVHDDILVVSLAPCGNGRGVQHVTFRDNPRKFTGARVVRLEMRNSVPIFMNI</sequence>
<evidence type="ECO:0000313" key="2">
    <source>
        <dbReference type="Proteomes" id="UP001321473"/>
    </source>
</evidence>
<comment type="caution">
    <text evidence="1">The sequence shown here is derived from an EMBL/GenBank/DDBJ whole genome shotgun (WGS) entry which is preliminary data.</text>
</comment>
<keyword evidence="2" id="KW-1185">Reference proteome</keyword>
<protein>
    <submittedName>
        <fullName evidence="1">Uncharacterized protein</fullName>
    </submittedName>
</protein>
<gene>
    <name evidence="1" type="ORF">V5799_025134</name>
</gene>
<dbReference type="AlphaFoldDB" id="A0AAQ4EA21"/>
<evidence type="ECO:0000313" key="1">
    <source>
        <dbReference type="EMBL" id="KAK8771621.1"/>
    </source>
</evidence>
<proteinExistence type="predicted"/>
<reference evidence="1 2" key="1">
    <citation type="journal article" date="2023" name="Arcadia Sci">
        <title>De novo assembly of a long-read Amblyomma americanum tick genome.</title>
        <authorList>
            <person name="Chou S."/>
            <person name="Poskanzer K.E."/>
            <person name="Rollins M."/>
            <person name="Thuy-Boun P.S."/>
        </authorList>
    </citation>
    <scope>NUCLEOTIDE SEQUENCE [LARGE SCALE GENOMIC DNA]</scope>
    <source>
        <strain evidence="1">F_SG_1</strain>
        <tissue evidence="1">Salivary glands</tissue>
    </source>
</reference>
<accession>A0AAQ4EA21</accession>
<name>A0AAQ4EA21_AMBAM</name>